<evidence type="ECO:0000313" key="3">
    <source>
        <dbReference type="EMBL" id="CAE0374824.1"/>
    </source>
</evidence>
<keyword evidence="1" id="KW-0175">Coiled coil</keyword>
<sequence length="213" mass="24560">MFHTMFVVVILLLRSGDCQFSDPDQFAKHVEWIDEDKARAKNWPISPSNDVSQPFKDFARARAAKQILNCNCEPFDESMVRKYDEDHPRHGQWRIDLPIRPCSINDQEQLLSLGPYDSKWKAISDTGRLAAQLESCVQRLNKDEDEAVSRIQFEALQIEIQFLTKQINALQTQLSQCKNDNDVLVQLTQTDDLQNHIKDYLKHATADDDSISP</sequence>
<dbReference type="AlphaFoldDB" id="A0A7S3K4L1"/>
<organism evidence="3">
    <name type="scientific">Aureoumbra lagunensis</name>
    <dbReference type="NCBI Taxonomy" id="44058"/>
    <lineage>
        <taxon>Eukaryota</taxon>
        <taxon>Sar</taxon>
        <taxon>Stramenopiles</taxon>
        <taxon>Ochrophyta</taxon>
        <taxon>Pelagophyceae</taxon>
        <taxon>Pelagomonadales</taxon>
        <taxon>Aureoumbra</taxon>
    </lineage>
</organism>
<name>A0A7S3K4L1_9STRA</name>
<protein>
    <submittedName>
        <fullName evidence="3">Uncharacterized protein</fullName>
    </submittedName>
</protein>
<feature type="coiled-coil region" evidence="1">
    <location>
        <begin position="153"/>
        <end position="180"/>
    </location>
</feature>
<feature type="signal peptide" evidence="2">
    <location>
        <begin position="1"/>
        <end position="18"/>
    </location>
</feature>
<gene>
    <name evidence="3" type="ORF">ALAG00032_LOCUS15628</name>
</gene>
<proteinExistence type="predicted"/>
<dbReference type="EMBL" id="HBIJ01023633">
    <property type="protein sequence ID" value="CAE0374824.1"/>
    <property type="molecule type" value="Transcribed_RNA"/>
</dbReference>
<reference evidence="3" key="1">
    <citation type="submission" date="2021-01" db="EMBL/GenBank/DDBJ databases">
        <authorList>
            <person name="Corre E."/>
            <person name="Pelletier E."/>
            <person name="Niang G."/>
            <person name="Scheremetjew M."/>
            <person name="Finn R."/>
            <person name="Kale V."/>
            <person name="Holt S."/>
            <person name="Cochrane G."/>
            <person name="Meng A."/>
            <person name="Brown T."/>
            <person name="Cohen L."/>
        </authorList>
    </citation>
    <scope>NUCLEOTIDE SEQUENCE</scope>
    <source>
        <strain evidence="3">CCMP1510</strain>
    </source>
</reference>
<evidence type="ECO:0000256" key="2">
    <source>
        <dbReference type="SAM" id="SignalP"/>
    </source>
</evidence>
<accession>A0A7S3K4L1</accession>
<keyword evidence="2" id="KW-0732">Signal</keyword>
<evidence type="ECO:0000256" key="1">
    <source>
        <dbReference type="SAM" id="Coils"/>
    </source>
</evidence>
<feature type="chain" id="PRO_5031261382" evidence="2">
    <location>
        <begin position="19"/>
        <end position="213"/>
    </location>
</feature>